<evidence type="ECO:0000313" key="9">
    <source>
        <dbReference type="Proteomes" id="UP001055712"/>
    </source>
</evidence>
<keyword evidence="3 6" id="KW-0812">Transmembrane</keyword>
<reference evidence="8" key="1">
    <citation type="journal article" date="2019" name="Plant J.">
        <title>Chlorella vulgaris genome assembly and annotation reveals the molecular basis for metabolic acclimation to high light conditions.</title>
        <authorList>
            <person name="Cecchin M."/>
            <person name="Marcolungo L."/>
            <person name="Rossato M."/>
            <person name="Girolomoni L."/>
            <person name="Cosentino E."/>
            <person name="Cuine S."/>
            <person name="Li-Beisson Y."/>
            <person name="Delledonne M."/>
            <person name="Ballottari M."/>
        </authorList>
    </citation>
    <scope>NUCLEOTIDE SEQUENCE</scope>
    <source>
        <strain evidence="8">211/11P</strain>
    </source>
</reference>
<proteinExistence type="inferred from homology"/>
<evidence type="ECO:0000256" key="3">
    <source>
        <dbReference type="ARBA" id="ARBA00022692"/>
    </source>
</evidence>
<gene>
    <name evidence="8" type="ORF">D9Q98_005917</name>
</gene>
<feature type="transmembrane region" description="Helical" evidence="6">
    <location>
        <begin position="308"/>
        <end position="327"/>
    </location>
</feature>
<dbReference type="SUPFAM" id="SSF103481">
    <property type="entry name" value="Multidrug resistance efflux transporter EmrE"/>
    <property type="match status" value="2"/>
</dbReference>
<comment type="similarity">
    <text evidence="2 6">Belongs to the drug/metabolite transporter (DMT) superfamily. Plant drug/metabolite exporter (P-DME) (TC 2.A.7.4) family.</text>
</comment>
<dbReference type="EMBL" id="SIDB01000002">
    <property type="protein sequence ID" value="KAI3436500.1"/>
    <property type="molecule type" value="Genomic_DNA"/>
</dbReference>
<accession>A0A9D4Z0S9</accession>
<evidence type="ECO:0000256" key="4">
    <source>
        <dbReference type="ARBA" id="ARBA00022989"/>
    </source>
</evidence>
<evidence type="ECO:0000259" key="7">
    <source>
        <dbReference type="Pfam" id="PF00892"/>
    </source>
</evidence>
<reference evidence="8" key="2">
    <citation type="submission" date="2020-11" db="EMBL/GenBank/DDBJ databases">
        <authorList>
            <person name="Cecchin M."/>
            <person name="Marcolungo L."/>
            <person name="Rossato M."/>
            <person name="Girolomoni L."/>
            <person name="Cosentino E."/>
            <person name="Cuine S."/>
            <person name="Li-Beisson Y."/>
            <person name="Delledonne M."/>
            <person name="Ballottari M."/>
        </authorList>
    </citation>
    <scope>NUCLEOTIDE SEQUENCE</scope>
    <source>
        <strain evidence="8">211/11P</strain>
        <tissue evidence="8">Whole cell</tissue>
    </source>
</reference>
<organism evidence="8 9">
    <name type="scientific">Chlorella vulgaris</name>
    <name type="common">Green alga</name>
    <dbReference type="NCBI Taxonomy" id="3077"/>
    <lineage>
        <taxon>Eukaryota</taxon>
        <taxon>Viridiplantae</taxon>
        <taxon>Chlorophyta</taxon>
        <taxon>core chlorophytes</taxon>
        <taxon>Trebouxiophyceae</taxon>
        <taxon>Chlorellales</taxon>
        <taxon>Chlorellaceae</taxon>
        <taxon>Chlorella clade</taxon>
        <taxon>Chlorella</taxon>
    </lineage>
</organism>
<feature type="transmembrane region" description="Helical" evidence="6">
    <location>
        <begin position="121"/>
        <end position="140"/>
    </location>
</feature>
<evidence type="ECO:0000256" key="6">
    <source>
        <dbReference type="RuleBase" id="RU363077"/>
    </source>
</evidence>
<keyword evidence="4 6" id="KW-1133">Transmembrane helix</keyword>
<dbReference type="OrthoDB" id="1728340at2759"/>
<dbReference type="PANTHER" id="PTHR31218">
    <property type="entry name" value="WAT1-RELATED PROTEIN"/>
    <property type="match status" value="1"/>
</dbReference>
<dbReference type="AlphaFoldDB" id="A0A9D4Z0S9"/>
<feature type="transmembrane region" description="Helical" evidence="6">
    <location>
        <begin position="146"/>
        <end position="166"/>
    </location>
</feature>
<dbReference type="Gene3D" id="1.10.3730.20">
    <property type="match status" value="1"/>
</dbReference>
<dbReference type="GO" id="GO:0016020">
    <property type="term" value="C:membrane"/>
    <property type="evidence" value="ECO:0007669"/>
    <property type="project" value="UniProtKB-SubCell"/>
</dbReference>
<feature type="transmembrane region" description="Helical" evidence="6">
    <location>
        <begin position="90"/>
        <end position="109"/>
    </location>
</feature>
<dbReference type="GO" id="GO:0022857">
    <property type="term" value="F:transmembrane transporter activity"/>
    <property type="evidence" value="ECO:0007669"/>
    <property type="project" value="InterPro"/>
</dbReference>
<evidence type="ECO:0000256" key="1">
    <source>
        <dbReference type="ARBA" id="ARBA00004141"/>
    </source>
</evidence>
<protein>
    <recommendedName>
        <fullName evidence="6">WAT1-related protein</fullName>
    </recommendedName>
</protein>
<dbReference type="Pfam" id="PF00892">
    <property type="entry name" value="EamA"/>
    <property type="match status" value="2"/>
</dbReference>
<evidence type="ECO:0000256" key="5">
    <source>
        <dbReference type="ARBA" id="ARBA00023136"/>
    </source>
</evidence>
<feature type="domain" description="EamA" evidence="7">
    <location>
        <begin position="215"/>
        <end position="349"/>
    </location>
</feature>
<feature type="transmembrane region" description="Helical" evidence="6">
    <location>
        <begin position="245"/>
        <end position="265"/>
    </location>
</feature>
<comment type="caution">
    <text evidence="8">The sequence shown here is derived from an EMBL/GenBank/DDBJ whole genome shotgun (WGS) entry which is preliminary data.</text>
</comment>
<feature type="transmembrane region" description="Helical" evidence="6">
    <location>
        <begin position="277"/>
        <end position="296"/>
    </location>
</feature>
<dbReference type="Proteomes" id="UP001055712">
    <property type="component" value="Unassembled WGS sequence"/>
</dbReference>
<evidence type="ECO:0000256" key="2">
    <source>
        <dbReference type="ARBA" id="ARBA00007635"/>
    </source>
</evidence>
<name>A0A9D4Z0S9_CHLVU</name>
<sequence>MQKHGPIKAKAQGLAIRQAVADVDLLESGTNTSAETPRREVVVPGGSFAVWKCQLALAVTQASFVVGSVILKSSLKYVDEDAGEVFSPIVYALLREASAAPILLLLSWFMAGGTYPKQGDLWRVLLMGGAMFTSQLLYILGIELSGVTVATCMQPAIPVFTVLLSIGFHMEQGNPRKLAGIGLAVAGAICMVAGGAASAAHGHHVTDQEASNMLLGDVCLLANTFAMGIYYILSKQMVARYPAICVAAWAYVVAATCMAIAAALFTDAADWHFPRSMVLPLIYWILICSVAGYYLVTWAMRHLPASQVAAFQCLQPFIGTLLAFWVLKEEPTAWDLGAIGIVAGLLLVSTDKRDIDTQSVLARIKRMLSSRHQYLSKSIQITLWPGDQRH</sequence>
<feature type="domain" description="EamA" evidence="7">
    <location>
        <begin position="83"/>
        <end position="192"/>
    </location>
</feature>
<keyword evidence="9" id="KW-1185">Reference proteome</keyword>
<feature type="transmembrane region" description="Helical" evidence="6">
    <location>
        <begin position="333"/>
        <end position="350"/>
    </location>
</feature>
<feature type="transmembrane region" description="Helical" evidence="6">
    <location>
        <begin position="178"/>
        <end position="201"/>
    </location>
</feature>
<feature type="transmembrane region" description="Helical" evidence="6">
    <location>
        <begin position="213"/>
        <end position="233"/>
    </location>
</feature>
<dbReference type="InterPro" id="IPR000620">
    <property type="entry name" value="EamA_dom"/>
</dbReference>
<dbReference type="InterPro" id="IPR030184">
    <property type="entry name" value="WAT1-related"/>
</dbReference>
<dbReference type="InterPro" id="IPR037185">
    <property type="entry name" value="EmrE-like"/>
</dbReference>
<evidence type="ECO:0000313" key="8">
    <source>
        <dbReference type="EMBL" id="KAI3436500.1"/>
    </source>
</evidence>
<keyword evidence="5 6" id="KW-0472">Membrane</keyword>
<feature type="transmembrane region" description="Helical" evidence="6">
    <location>
        <begin position="48"/>
        <end position="70"/>
    </location>
</feature>
<comment type="subcellular location">
    <subcellularLocation>
        <location evidence="1 6">Membrane</location>
        <topology evidence="1 6">Multi-pass membrane protein</topology>
    </subcellularLocation>
</comment>